<dbReference type="InterPro" id="IPR003591">
    <property type="entry name" value="Leu-rich_rpt_typical-subtyp"/>
</dbReference>
<sequence>MKTKRILLSSRLVAVAVLTIAGFLVAPAVRAQVCVGDSLALVEIYRATNGASWTSSTNWLTGPASTWQGVEVTGERVTSLTLTFNNLTGSLPLHLGFLQELNGLSLQGNALTGPVPVALVFLQKLKTVNLSDNELTGSIPATMGLTLSLSSLNLSGNKLTGSIPVTFALLSKLRALNLSNNQLTGSIPAALGLLSGLQTLELNDNQLTGQIPNTIGNLNSLREFFLFNNKLTGAIPNAIGSMDSVVFINLSNNRLTGAVPASIVNDKLLYFLNVESNQIKDVPNLSASTSLLQLYVANNKLTYADIEPNIVNAQNGNYAPQDSVGANAVVTVCAGSSVTLPGNYIEASPNNSYTWFKKDLSYIAEPSTDASFTITNATPADAGLYTVEISNSVAVDLFLYRRTVRVKVGTCAGKTASTSNISVFPVPFDGATTVAVGGEAAQVVVLDGSGTVREQYDVAAQGSVQIGQRLERGTYLIQTIQGDKKESVRVIKK</sequence>
<dbReference type="PANTHER" id="PTHR48059:SF30">
    <property type="entry name" value="OS06G0587000 PROTEIN"/>
    <property type="match status" value="1"/>
</dbReference>
<evidence type="ECO:0000256" key="1">
    <source>
        <dbReference type="ARBA" id="ARBA00004196"/>
    </source>
</evidence>
<dbReference type="AlphaFoldDB" id="A0AAP2DZ58"/>
<evidence type="ECO:0000259" key="6">
    <source>
        <dbReference type="PROSITE" id="PS50835"/>
    </source>
</evidence>
<dbReference type="Pfam" id="PF00560">
    <property type="entry name" value="LRR_1"/>
    <property type="match status" value="1"/>
</dbReference>
<gene>
    <name evidence="7" type="ORF">KK062_09550</name>
</gene>
<dbReference type="InterPro" id="IPR032675">
    <property type="entry name" value="LRR_dom_sf"/>
</dbReference>
<dbReference type="NCBIfam" id="TIGR04183">
    <property type="entry name" value="Por_Secre_tail"/>
    <property type="match status" value="1"/>
</dbReference>
<dbReference type="FunFam" id="3.80.10.10:FF:000041">
    <property type="entry name" value="LRR receptor-like serine/threonine-protein kinase ERECTA"/>
    <property type="match status" value="1"/>
</dbReference>
<dbReference type="InterPro" id="IPR051848">
    <property type="entry name" value="PGIP"/>
</dbReference>
<dbReference type="SMART" id="SM00369">
    <property type="entry name" value="LRR_TYP"/>
    <property type="match status" value="3"/>
</dbReference>
<dbReference type="SUPFAM" id="SSF48726">
    <property type="entry name" value="Immunoglobulin"/>
    <property type="match status" value="1"/>
</dbReference>
<dbReference type="PROSITE" id="PS50835">
    <property type="entry name" value="IG_LIKE"/>
    <property type="match status" value="1"/>
</dbReference>
<reference evidence="7 8" key="1">
    <citation type="submission" date="2021-05" db="EMBL/GenBank/DDBJ databases">
        <title>A Polyphasic approach of four new species of the genus Ohtaekwangia: Ohtaekwangia histidinii sp. nov., Ohtaekwangia cretensis sp. nov., Ohtaekwangia indiensis sp. nov., Ohtaekwangia reichenbachii sp. nov. from diverse environment.</title>
        <authorList>
            <person name="Octaviana S."/>
        </authorList>
    </citation>
    <scope>NUCLEOTIDE SEQUENCE [LARGE SCALE GENOMIC DNA]</scope>
    <source>
        <strain evidence="7 8">PWU5</strain>
    </source>
</reference>
<dbReference type="Proteomes" id="UP001319080">
    <property type="component" value="Unassembled WGS sequence"/>
</dbReference>
<dbReference type="PANTHER" id="PTHR48059">
    <property type="entry name" value="POLYGALACTURONASE INHIBITOR 1"/>
    <property type="match status" value="1"/>
</dbReference>
<protein>
    <submittedName>
        <fullName evidence="7">Immunoglobulin domain-containing protein</fullName>
    </submittedName>
</protein>
<keyword evidence="5" id="KW-1015">Disulfide bond</keyword>
<dbReference type="InterPro" id="IPR001611">
    <property type="entry name" value="Leu-rich_rpt"/>
</dbReference>
<dbReference type="PRINTS" id="PR00019">
    <property type="entry name" value="LEURICHRPT"/>
</dbReference>
<organism evidence="7 8">
    <name type="scientific">Dawidia cretensis</name>
    <dbReference type="NCBI Taxonomy" id="2782350"/>
    <lineage>
        <taxon>Bacteria</taxon>
        <taxon>Pseudomonadati</taxon>
        <taxon>Bacteroidota</taxon>
        <taxon>Cytophagia</taxon>
        <taxon>Cytophagales</taxon>
        <taxon>Chryseotaleaceae</taxon>
        <taxon>Dawidia</taxon>
    </lineage>
</organism>
<dbReference type="InterPro" id="IPR007110">
    <property type="entry name" value="Ig-like_dom"/>
</dbReference>
<dbReference type="InterPro" id="IPR026444">
    <property type="entry name" value="Secre_tail"/>
</dbReference>
<dbReference type="Pfam" id="PF13927">
    <property type="entry name" value="Ig_3"/>
    <property type="match status" value="1"/>
</dbReference>
<dbReference type="SMART" id="SM00409">
    <property type="entry name" value="IG"/>
    <property type="match status" value="1"/>
</dbReference>
<evidence type="ECO:0000256" key="3">
    <source>
        <dbReference type="ARBA" id="ARBA00022729"/>
    </source>
</evidence>
<dbReference type="GO" id="GO:0030313">
    <property type="term" value="C:cell envelope"/>
    <property type="evidence" value="ECO:0007669"/>
    <property type="project" value="UniProtKB-SubCell"/>
</dbReference>
<dbReference type="FunFam" id="3.80.10.10:FF:000221">
    <property type="entry name" value="Leucine-rich repeat receptor-like protein kinase PXL1"/>
    <property type="match status" value="1"/>
</dbReference>
<evidence type="ECO:0000256" key="4">
    <source>
        <dbReference type="ARBA" id="ARBA00022737"/>
    </source>
</evidence>
<dbReference type="Pfam" id="PF13855">
    <property type="entry name" value="LRR_8"/>
    <property type="match status" value="2"/>
</dbReference>
<keyword evidence="8" id="KW-1185">Reference proteome</keyword>
<evidence type="ECO:0000313" key="7">
    <source>
        <dbReference type="EMBL" id="MBT1708469.1"/>
    </source>
</evidence>
<dbReference type="Gene3D" id="3.80.10.10">
    <property type="entry name" value="Ribonuclease Inhibitor"/>
    <property type="match status" value="3"/>
</dbReference>
<dbReference type="SUPFAM" id="SSF52058">
    <property type="entry name" value="L domain-like"/>
    <property type="match status" value="1"/>
</dbReference>
<dbReference type="RefSeq" id="WP_254084060.1">
    <property type="nucleotide sequence ID" value="NZ_JAHESE010000006.1"/>
</dbReference>
<dbReference type="Gene3D" id="2.60.40.10">
    <property type="entry name" value="Immunoglobulins"/>
    <property type="match status" value="1"/>
</dbReference>
<dbReference type="InterPro" id="IPR013783">
    <property type="entry name" value="Ig-like_fold"/>
</dbReference>
<evidence type="ECO:0000313" key="8">
    <source>
        <dbReference type="Proteomes" id="UP001319080"/>
    </source>
</evidence>
<keyword evidence="2" id="KW-0433">Leucine-rich repeat</keyword>
<dbReference type="InterPro" id="IPR003599">
    <property type="entry name" value="Ig_sub"/>
</dbReference>
<dbReference type="EMBL" id="JAHESE010000006">
    <property type="protein sequence ID" value="MBT1708469.1"/>
    <property type="molecule type" value="Genomic_DNA"/>
</dbReference>
<dbReference type="CDD" id="cd00096">
    <property type="entry name" value="Ig"/>
    <property type="match status" value="1"/>
</dbReference>
<feature type="domain" description="Ig-like" evidence="6">
    <location>
        <begin position="308"/>
        <end position="405"/>
    </location>
</feature>
<comment type="caution">
    <text evidence="7">The sequence shown here is derived from an EMBL/GenBank/DDBJ whole genome shotgun (WGS) entry which is preliminary data.</text>
</comment>
<keyword evidence="3" id="KW-0732">Signal</keyword>
<dbReference type="PROSITE" id="PS51450">
    <property type="entry name" value="LRR"/>
    <property type="match status" value="3"/>
</dbReference>
<comment type="subcellular location">
    <subcellularLocation>
        <location evidence="1">Cell envelope</location>
    </subcellularLocation>
</comment>
<dbReference type="InterPro" id="IPR036179">
    <property type="entry name" value="Ig-like_dom_sf"/>
</dbReference>
<evidence type="ECO:0000256" key="5">
    <source>
        <dbReference type="ARBA" id="ARBA00023157"/>
    </source>
</evidence>
<proteinExistence type="predicted"/>
<keyword evidence="4" id="KW-0677">Repeat</keyword>
<name>A0AAP2DZ58_9BACT</name>
<evidence type="ECO:0000256" key="2">
    <source>
        <dbReference type="ARBA" id="ARBA00022614"/>
    </source>
</evidence>
<accession>A0AAP2DZ58</accession>